<reference evidence="1" key="1">
    <citation type="submission" date="2014-11" db="EMBL/GenBank/DDBJ databases">
        <authorList>
            <person name="Amaro Gonzalez C."/>
        </authorList>
    </citation>
    <scope>NUCLEOTIDE SEQUENCE</scope>
</reference>
<proteinExistence type="predicted"/>
<sequence>MMNKSPTFTSCLLCYIAVLLPSGALFEYS</sequence>
<reference evidence="1" key="2">
    <citation type="journal article" date="2015" name="Fish Shellfish Immunol.">
        <title>Early steps in the European eel (Anguilla anguilla)-Vibrio vulnificus interaction in the gills: Role of the RtxA13 toxin.</title>
        <authorList>
            <person name="Callol A."/>
            <person name="Pajuelo D."/>
            <person name="Ebbesson L."/>
            <person name="Teles M."/>
            <person name="MacKenzie S."/>
            <person name="Amaro C."/>
        </authorList>
    </citation>
    <scope>NUCLEOTIDE SEQUENCE</scope>
</reference>
<dbReference type="AlphaFoldDB" id="A0A0E9W561"/>
<dbReference type="EMBL" id="GBXM01023078">
    <property type="protein sequence ID" value="JAH85499.1"/>
    <property type="molecule type" value="Transcribed_RNA"/>
</dbReference>
<organism evidence="1">
    <name type="scientific">Anguilla anguilla</name>
    <name type="common">European freshwater eel</name>
    <name type="synonym">Muraena anguilla</name>
    <dbReference type="NCBI Taxonomy" id="7936"/>
    <lineage>
        <taxon>Eukaryota</taxon>
        <taxon>Metazoa</taxon>
        <taxon>Chordata</taxon>
        <taxon>Craniata</taxon>
        <taxon>Vertebrata</taxon>
        <taxon>Euteleostomi</taxon>
        <taxon>Actinopterygii</taxon>
        <taxon>Neopterygii</taxon>
        <taxon>Teleostei</taxon>
        <taxon>Anguilliformes</taxon>
        <taxon>Anguillidae</taxon>
        <taxon>Anguilla</taxon>
    </lineage>
</organism>
<name>A0A0E9W561_ANGAN</name>
<accession>A0A0E9W561</accession>
<protein>
    <submittedName>
        <fullName evidence="1">Uncharacterized protein</fullName>
    </submittedName>
</protein>
<evidence type="ECO:0000313" key="1">
    <source>
        <dbReference type="EMBL" id="JAH85499.1"/>
    </source>
</evidence>